<dbReference type="GO" id="GO:0004519">
    <property type="term" value="F:endonuclease activity"/>
    <property type="evidence" value="ECO:0007669"/>
    <property type="project" value="UniProtKB-KW"/>
</dbReference>
<protein>
    <submittedName>
        <fullName evidence="1">Restriction endonuclease</fullName>
    </submittedName>
</protein>
<keyword evidence="1" id="KW-0378">Hydrolase</keyword>
<comment type="caution">
    <text evidence="1">The sequence shown here is derived from an EMBL/GenBank/DDBJ whole genome shotgun (WGS) entry which is preliminary data.</text>
</comment>
<keyword evidence="1" id="KW-0255">Endonuclease</keyword>
<organism evidence="1 2">
    <name type="scientific">Mangrovactinospora gilvigrisea</name>
    <dbReference type="NCBI Taxonomy" id="1428644"/>
    <lineage>
        <taxon>Bacteria</taxon>
        <taxon>Bacillati</taxon>
        <taxon>Actinomycetota</taxon>
        <taxon>Actinomycetes</taxon>
        <taxon>Kitasatosporales</taxon>
        <taxon>Streptomycetaceae</taxon>
        <taxon>Mangrovactinospora</taxon>
    </lineage>
</organism>
<accession>A0A1J7BWP3</accession>
<dbReference type="InterPro" id="IPR019292">
    <property type="entry name" value="McrC"/>
</dbReference>
<dbReference type="AlphaFoldDB" id="A0A1J7BWP3"/>
<dbReference type="Pfam" id="PF10117">
    <property type="entry name" value="McrBC"/>
    <property type="match status" value="1"/>
</dbReference>
<name>A0A1J7BWP3_9ACTN</name>
<sequence>MTAPARVVRLVERGEAALVPLDPDTGRRLIDSRAVDARPVPGDPVLWEVRALDRVGVARFGDIELRIAPKLPIRRLFFLLSFRLDPAGWRDGAAVEVDAAAELLPAMAQLFERQAERALRQGLLQGYRRTEDSLPVLRGRLREHDQLRLRPGVPVPLEVGYDEFTADIAENRLLLAAATALLALPGLPPGSAVRRRLRRLKRILEVEVAPLVRGADLPAWRPSRLNARYQPALRLAELVLRGGSVEQQDGSVRIDGFLLNLATVYEAFVCTALGRALTRYGGYCRDQDPWHLDADRRIRMRPDLVWYADTGRPVGVADAKYKAEKPAGFPDADLYQMLAYCTALGVRSGHLVYARGTEPAIRHVIAGADVELVQHVLDLDQDPKPLLRDVDRIASGIAASRR</sequence>
<keyword evidence="2" id="KW-1185">Reference proteome</keyword>
<dbReference type="RefSeq" id="WP_071656101.1">
    <property type="nucleotide sequence ID" value="NZ_MLCF01000041.1"/>
</dbReference>
<evidence type="ECO:0000313" key="1">
    <source>
        <dbReference type="EMBL" id="OIV37881.1"/>
    </source>
</evidence>
<proteinExistence type="predicted"/>
<keyword evidence="1" id="KW-0540">Nuclease</keyword>
<dbReference type="STRING" id="1428644.BIV57_08450"/>
<dbReference type="PANTHER" id="PTHR38733:SF1">
    <property type="entry name" value="TYPE IV METHYL-DIRECTED RESTRICTION ENZYME ECOKMCRBC"/>
    <property type="match status" value="1"/>
</dbReference>
<gene>
    <name evidence="1" type="ORF">BIV57_08450</name>
</gene>
<dbReference type="OrthoDB" id="5148566at2"/>
<dbReference type="PANTHER" id="PTHR38733">
    <property type="entry name" value="PROTEIN MCRC"/>
    <property type="match status" value="1"/>
</dbReference>
<evidence type="ECO:0000313" key="2">
    <source>
        <dbReference type="Proteomes" id="UP000243342"/>
    </source>
</evidence>
<dbReference type="EMBL" id="MLCF01000041">
    <property type="protein sequence ID" value="OIV37881.1"/>
    <property type="molecule type" value="Genomic_DNA"/>
</dbReference>
<reference evidence="1 2" key="1">
    <citation type="submission" date="2016-10" db="EMBL/GenBank/DDBJ databases">
        <title>Genome sequence of Streptomyces gilvigriseus MUSC 26.</title>
        <authorList>
            <person name="Lee L.-H."/>
            <person name="Ser H.-L."/>
        </authorList>
    </citation>
    <scope>NUCLEOTIDE SEQUENCE [LARGE SCALE GENOMIC DNA]</scope>
    <source>
        <strain evidence="1 2">MUSC 26</strain>
    </source>
</reference>
<dbReference type="Proteomes" id="UP000243342">
    <property type="component" value="Unassembled WGS sequence"/>
</dbReference>